<keyword evidence="3" id="KW-1185">Reference proteome</keyword>
<dbReference type="EMBL" id="KV454410">
    <property type="protein sequence ID" value="ODQ64968.1"/>
    <property type="molecule type" value="Genomic_DNA"/>
</dbReference>
<evidence type="ECO:0000313" key="3">
    <source>
        <dbReference type="Proteomes" id="UP000095009"/>
    </source>
</evidence>
<feature type="region of interest" description="Disordered" evidence="1">
    <location>
        <begin position="1"/>
        <end position="31"/>
    </location>
</feature>
<feature type="compositionally biased region" description="Basic residues" evidence="1">
    <location>
        <begin position="1"/>
        <end position="12"/>
    </location>
</feature>
<name>A0A1E3PHY0_9ASCO</name>
<reference evidence="2 3" key="1">
    <citation type="journal article" date="2016" name="Proc. Natl. Acad. Sci. U.S.A.">
        <title>Comparative genomics of biotechnologically important yeasts.</title>
        <authorList>
            <person name="Riley R."/>
            <person name="Haridas S."/>
            <person name="Wolfe K.H."/>
            <person name="Lopes M.R."/>
            <person name="Hittinger C.T."/>
            <person name="Goeker M."/>
            <person name="Salamov A.A."/>
            <person name="Wisecaver J.H."/>
            <person name="Long T.M."/>
            <person name="Calvey C.H."/>
            <person name="Aerts A.L."/>
            <person name="Barry K.W."/>
            <person name="Choi C."/>
            <person name="Clum A."/>
            <person name="Coughlan A.Y."/>
            <person name="Deshpande S."/>
            <person name="Douglass A.P."/>
            <person name="Hanson S.J."/>
            <person name="Klenk H.-P."/>
            <person name="LaButti K.M."/>
            <person name="Lapidus A."/>
            <person name="Lindquist E.A."/>
            <person name="Lipzen A.M."/>
            <person name="Meier-Kolthoff J.P."/>
            <person name="Ohm R.A."/>
            <person name="Otillar R.P."/>
            <person name="Pangilinan J.L."/>
            <person name="Peng Y."/>
            <person name="Rokas A."/>
            <person name="Rosa C.A."/>
            <person name="Scheuner C."/>
            <person name="Sibirny A.A."/>
            <person name="Slot J.C."/>
            <person name="Stielow J.B."/>
            <person name="Sun H."/>
            <person name="Kurtzman C.P."/>
            <person name="Blackwell M."/>
            <person name="Grigoriev I.V."/>
            <person name="Jeffries T.W."/>
        </authorList>
    </citation>
    <scope>NUCLEOTIDE SEQUENCE [LARGE SCALE GENOMIC DNA]</scope>
    <source>
        <strain evidence="2 3">DSM 6958</strain>
    </source>
</reference>
<organism evidence="2 3">
    <name type="scientific">Nadsonia fulvescens var. elongata DSM 6958</name>
    <dbReference type="NCBI Taxonomy" id="857566"/>
    <lineage>
        <taxon>Eukaryota</taxon>
        <taxon>Fungi</taxon>
        <taxon>Dikarya</taxon>
        <taxon>Ascomycota</taxon>
        <taxon>Saccharomycotina</taxon>
        <taxon>Dipodascomycetes</taxon>
        <taxon>Dipodascales</taxon>
        <taxon>Dipodascales incertae sedis</taxon>
        <taxon>Nadsonia</taxon>
    </lineage>
</organism>
<dbReference type="Proteomes" id="UP000095009">
    <property type="component" value="Unassembled WGS sequence"/>
</dbReference>
<proteinExistence type="predicted"/>
<evidence type="ECO:0000313" key="2">
    <source>
        <dbReference type="EMBL" id="ODQ64968.1"/>
    </source>
</evidence>
<gene>
    <name evidence="2" type="ORF">NADFUDRAFT_46775</name>
</gene>
<dbReference type="AlphaFoldDB" id="A0A1E3PHY0"/>
<accession>A0A1E3PHY0</accession>
<evidence type="ECO:0000256" key="1">
    <source>
        <dbReference type="SAM" id="MobiDB-lite"/>
    </source>
</evidence>
<sequence>MVILRGRTRRSKASSNNPVDKTPRSRSMPSHYRYHEFTYDPAVLAHHEPPALSTSLDQFNIRDRVQARVRELERYLAARVNPPPAVASKLVALITPDVSPLASKCSSVHPGEEEEKPEFCGLKNPRNLENLSPCLLSSENTLSSHANNRLASLIALYTQDQPIIIPPSLRSTPTPDIYMQPLYTAQGFKRPYESSYAEAIMGPLTKRPMRSLPYGVNSGPAGNEAFSPPLSPKWESIEAILSR</sequence>
<protein>
    <submittedName>
        <fullName evidence="2">Uncharacterized protein</fullName>
    </submittedName>
</protein>